<dbReference type="SUPFAM" id="SSF53927">
    <property type="entry name" value="Cytidine deaminase-like"/>
    <property type="match status" value="1"/>
</dbReference>
<dbReference type="PANTHER" id="PTHR11086:SF18">
    <property type="entry name" value="DEOXYCYTIDYLATE DEAMINASE"/>
    <property type="match status" value="1"/>
</dbReference>
<dbReference type="Gene3D" id="3.40.140.10">
    <property type="entry name" value="Cytidine Deaminase, domain 2"/>
    <property type="match status" value="1"/>
</dbReference>
<dbReference type="PROSITE" id="PS51747">
    <property type="entry name" value="CYT_DCMP_DEAMINASES_2"/>
    <property type="match status" value="1"/>
</dbReference>
<dbReference type="InterPro" id="IPR002125">
    <property type="entry name" value="CMP_dCMP_dom"/>
</dbReference>
<dbReference type="GO" id="GO:0004132">
    <property type="term" value="F:dCMP deaminase activity"/>
    <property type="evidence" value="ECO:0007669"/>
    <property type="project" value="TreeGrafter"/>
</dbReference>
<dbReference type="GO" id="GO:0005737">
    <property type="term" value="C:cytoplasm"/>
    <property type="evidence" value="ECO:0007669"/>
    <property type="project" value="TreeGrafter"/>
</dbReference>
<dbReference type="CDD" id="cd01286">
    <property type="entry name" value="deoxycytidylate_deaminase"/>
    <property type="match status" value="1"/>
</dbReference>
<keyword evidence="4" id="KW-0378">Hydrolase</keyword>
<gene>
    <name evidence="7" type="ORF">IRI77_06385</name>
</gene>
<reference evidence="7 8" key="1">
    <citation type="submission" date="2020-10" db="EMBL/GenBank/DDBJ databases">
        <title>Complete genome sequence of Paludibaculum fermentans P105T, a facultatively anaerobic acidobacterium capable of dissimilatory Fe(III) reduction.</title>
        <authorList>
            <person name="Dedysh S.N."/>
            <person name="Beletsky A.V."/>
            <person name="Kulichevskaya I.S."/>
            <person name="Mardanov A.V."/>
            <person name="Ravin N.V."/>
        </authorList>
    </citation>
    <scope>NUCLEOTIDE SEQUENCE [LARGE SCALE GENOMIC DNA]</scope>
    <source>
        <strain evidence="7 8">P105</strain>
    </source>
</reference>
<dbReference type="KEGG" id="pfer:IRI77_06385"/>
<dbReference type="InterPro" id="IPR016193">
    <property type="entry name" value="Cytidine_deaminase-like"/>
</dbReference>
<comment type="cofactor">
    <cofactor evidence="1">
        <name>Zn(2+)</name>
        <dbReference type="ChEBI" id="CHEBI:29105"/>
    </cofactor>
</comment>
<evidence type="ECO:0000256" key="1">
    <source>
        <dbReference type="ARBA" id="ARBA00001947"/>
    </source>
</evidence>
<dbReference type="Proteomes" id="UP000593892">
    <property type="component" value="Chromosome"/>
</dbReference>
<protein>
    <submittedName>
        <fullName evidence="7">dCMP deaminase family protein</fullName>
    </submittedName>
</protein>
<dbReference type="Pfam" id="PF00383">
    <property type="entry name" value="dCMP_cyt_deam_1"/>
    <property type="match status" value="1"/>
</dbReference>
<keyword evidence="5" id="KW-0862">Zinc</keyword>
<name>A0A7S7NTN9_PALFE</name>
<evidence type="ECO:0000256" key="4">
    <source>
        <dbReference type="ARBA" id="ARBA00022801"/>
    </source>
</evidence>
<organism evidence="7 8">
    <name type="scientific">Paludibaculum fermentans</name>
    <dbReference type="NCBI Taxonomy" id="1473598"/>
    <lineage>
        <taxon>Bacteria</taxon>
        <taxon>Pseudomonadati</taxon>
        <taxon>Acidobacteriota</taxon>
        <taxon>Terriglobia</taxon>
        <taxon>Bryobacterales</taxon>
        <taxon>Bryobacteraceae</taxon>
        <taxon>Paludibaculum</taxon>
    </lineage>
</organism>
<dbReference type="GO" id="GO:0008270">
    <property type="term" value="F:zinc ion binding"/>
    <property type="evidence" value="ECO:0007669"/>
    <property type="project" value="InterPro"/>
</dbReference>
<dbReference type="PANTHER" id="PTHR11086">
    <property type="entry name" value="DEOXYCYTIDYLATE DEAMINASE-RELATED"/>
    <property type="match status" value="1"/>
</dbReference>
<keyword evidence="3" id="KW-0479">Metal-binding</keyword>
<feature type="domain" description="CMP/dCMP-type deaminase" evidence="6">
    <location>
        <begin position="5"/>
        <end position="135"/>
    </location>
</feature>
<evidence type="ECO:0000256" key="5">
    <source>
        <dbReference type="ARBA" id="ARBA00022833"/>
    </source>
</evidence>
<dbReference type="EMBL" id="CP063849">
    <property type="protein sequence ID" value="QOY89577.1"/>
    <property type="molecule type" value="Genomic_DNA"/>
</dbReference>
<dbReference type="InterPro" id="IPR035105">
    <property type="entry name" value="Deoxycytidylate_deaminase_dom"/>
</dbReference>
<proteinExistence type="inferred from homology"/>
<dbReference type="PROSITE" id="PS00903">
    <property type="entry name" value="CYT_DCMP_DEAMINASES_1"/>
    <property type="match status" value="1"/>
</dbReference>
<dbReference type="InterPro" id="IPR016192">
    <property type="entry name" value="APOBEC/CMP_deaminase_Zn-bd"/>
</dbReference>
<evidence type="ECO:0000256" key="3">
    <source>
        <dbReference type="ARBA" id="ARBA00022723"/>
    </source>
</evidence>
<evidence type="ECO:0000256" key="2">
    <source>
        <dbReference type="ARBA" id="ARBA00006576"/>
    </source>
</evidence>
<dbReference type="InterPro" id="IPR015517">
    <property type="entry name" value="dCMP_deaminase-rel"/>
</dbReference>
<evidence type="ECO:0000259" key="6">
    <source>
        <dbReference type="PROSITE" id="PS51747"/>
    </source>
</evidence>
<keyword evidence="8" id="KW-1185">Reference proteome</keyword>
<accession>A0A7S7NTN9</accession>
<sequence>MPVPDWDRYYLEICRVVSKRSKDPSTKVGCVIVGPAHEIRSTGYNSLPRHVRDDVPARLERPEKYLWIEHAERNAIYNAARAGTALEGCTIYTDLMPCMDCARAIVQAGIIAVVTDETRFQQYSSVQYNEHFQRTMDLFQEAGVTIRTVPFDPPPAE</sequence>
<comment type="similarity">
    <text evidence="2">Belongs to the cytidine and deoxycytidylate deaminase family.</text>
</comment>
<evidence type="ECO:0000313" key="8">
    <source>
        <dbReference type="Proteomes" id="UP000593892"/>
    </source>
</evidence>
<dbReference type="RefSeq" id="WP_194451239.1">
    <property type="nucleotide sequence ID" value="NZ_CP063849.1"/>
</dbReference>
<evidence type="ECO:0000313" key="7">
    <source>
        <dbReference type="EMBL" id="QOY89577.1"/>
    </source>
</evidence>
<dbReference type="AlphaFoldDB" id="A0A7S7NTN9"/>